<evidence type="ECO:0000259" key="1">
    <source>
        <dbReference type="Pfam" id="PF20700"/>
    </source>
</evidence>
<dbReference type="EMBL" id="BMAW01124596">
    <property type="protein sequence ID" value="GFU08642.1"/>
    <property type="molecule type" value="Genomic_DNA"/>
</dbReference>
<dbReference type="InterPro" id="IPR049012">
    <property type="entry name" value="Mutator_transp_dom"/>
</dbReference>
<sequence length="127" mass="14811">MRHYKKRALTEVANQENEYFYYLPAGFVIDYEIMSKRCIECEYGKPNLGENSVEYNVCYESYLSSCFGNHVRSSCKMEQEAALKFGRRSKDIGFPNTTLLSDGDAKTYQYLYSKEVNGPEFNIKKEE</sequence>
<keyword evidence="3" id="KW-1185">Reference proteome</keyword>
<evidence type="ECO:0000313" key="2">
    <source>
        <dbReference type="EMBL" id="GFU08642.1"/>
    </source>
</evidence>
<protein>
    <recommendedName>
        <fullName evidence="1">Mutator-like transposase domain-containing protein</fullName>
    </recommendedName>
</protein>
<comment type="caution">
    <text evidence="2">The sequence shown here is derived from an EMBL/GenBank/DDBJ whole genome shotgun (WGS) entry which is preliminary data.</text>
</comment>
<evidence type="ECO:0000313" key="3">
    <source>
        <dbReference type="Proteomes" id="UP000887013"/>
    </source>
</evidence>
<dbReference type="Proteomes" id="UP000887013">
    <property type="component" value="Unassembled WGS sequence"/>
</dbReference>
<reference evidence="2" key="1">
    <citation type="submission" date="2020-08" db="EMBL/GenBank/DDBJ databases">
        <title>Multicomponent nature underlies the extraordinary mechanical properties of spider dragline silk.</title>
        <authorList>
            <person name="Kono N."/>
            <person name="Nakamura H."/>
            <person name="Mori M."/>
            <person name="Yoshida Y."/>
            <person name="Ohtoshi R."/>
            <person name="Malay A.D."/>
            <person name="Moran D.A.P."/>
            <person name="Tomita M."/>
            <person name="Numata K."/>
            <person name="Arakawa K."/>
        </authorList>
    </citation>
    <scope>NUCLEOTIDE SEQUENCE</scope>
</reference>
<accession>A0A8X6Q669</accession>
<feature type="domain" description="Mutator-like transposase" evidence="1">
    <location>
        <begin position="25"/>
        <end position="127"/>
    </location>
</feature>
<dbReference type="Pfam" id="PF20700">
    <property type="entry name" value="Mutator"/>
    <property type="match status" value="1"/>
</dbReference>
<dbReference type="OrthoDB" id="6504945at2759"/>
<name>A0A8X6Q669_NEPPI</name>
<organism evidence="2 3">
    <name type="scientific">Nephila pilipes</name>
    <name type="common">Giant wood spider</name>
    <name type="synonym">Nephila maculata</name>
    <dbReference type="NCBI Taxonomy" id="299642"/>
    <lineage>
        <taxon>Eukaryota</taxon>
        <taxon>Metazoa</taxon>
        <taxon>Ecdysozoa</taxon>
        <taxon>Arthropoda</taxon>
        <taxon>Chelicerata</taxon>
        <taxon>Arachnida</taxon>
        <taxon>Araneae</taxon>
        <taxon>Araneomorphae</taxon>
        <taxon>Entelegynae</taxon>
        <taxon>Araneoidea</taxon>
        <taxon>Nephilidae</taxon>
        <taxon>Nephila</taxon>
    </lineage>
</organism>
<proteinExistence type="predicted"/>
<gene>
    <name evidence="2" type="primary">AVEN_167517_1</name>
    <name evidence="2" type="ORF">NPIL_14741</name>
</gene>
<dbReference type="AlphaFoldDB" id="A0A8X6Q669"/>